<dbReference type="Pfam" id="PF00753">
    <property type="entry name" value="Lactamase_B"/>
    <property type="match status" value="1"/>
</dbReference>
<evidence type="ECO:0000313" key="3">
    <source>
        <dbReference type="Proteomes" id="UP000659904"/>
    </source>
</evidence>
<dbReference type="AlphaFoldDB" id="A0A8J3K5A8"/>
<sequence length="394" mass="42872">MADADIHEIAPNLCVIEGHHPHRMWEDPDIPTIAVYRGASTLYLLDTGVGPQQRSSILAAAQKHGPADELIILSSHGHIDHLGNNDVVDDIAATSKRNYFPRAGRPGLEPKTFFRAMYERGAPYFDYLDGLDLDADTVSSLLRGIGADPRATPDAIAHLGDAVEAAGVVPAISKLLPGLVVDILMSTYPPVNIRAEAIHDYEELGPPRDITIGRTMWRGWIFGGGEVHVFQTGGHSAGGCVFYLPEHRFLMFADETTGIPIWADSDPANTIRTMRGALEMMDSGHLSTVCAGHRPMLPQSNDEARATLNGVIAGAEEFTATVRDGIAEHPDGVCIDELYAELVAAAAPDSMIFVLKRLQFPVFATFLKLTLANECLLRGYRQGRDDRGRITFRA</sequence>
<dbReference type="EMBL" id="BONH01000005">
    <property type="protein sequence ID" value="GIF96707.1"/>
    <property type="molecule type" value="Genomic_DNA"/>
</dbReference>
<comment type="caution">
    <text evidence="2">The sequence shown here is derived from an EMBL/GenBank/DDBJ whole genome shotgun (WGS) entry which is preliminary data.</text>
</comment>
<protein>
    <recommendedName>
        <fullName evidence="1">Metallo-beta-lactamase domain-containing protein</fullName>
    </recommendedName>
</protein>
<dbReference type="InterPro" id="IPR001279">
    <property type="entry name" value="Metallo-B-lactamas"/>
</dbReference>
<name>A0A8J3K5A8_9ACTN</name>
<proteinExistence type="predicted"/>
<evidence type="ECO:0000259" key="1">
    <source>
        <dbReference type="Pfam" id="PF00753"/>
    </source>
</evidence>
<dbReference type="SUPFAM" id="SSF56281">
    <property type="entry name" value="Metallo-hydrolase/oxidoreductase"/>
    <property type="match status" value="1"/>
</dbReference>
<keyword evidence="3" id="KW-1185">Reference proteome</keyword>
<dbReference type="Gene3D" id="3.60.15.10">
    <property type="entry name" value="Ribonuclease Z/Hydroxyacylglutathione hydrolase-like"/>
    <property type="match status" value="1"/>
</dbReference>
<gene>
    <name evidence="2" type="ORF">Cci01nite_18010</name>
</gene>
<feature type="domain" description="Metallo-beta-lactamase" evidence="1">
    <location>
        <begin position="31"/>
        <end position="94"/>
    </location>
</feature>
<evidence type="ECO:0000313" key="2">
    <source>
        <dbReference type="EMBL" id="GIF96707.1"/>
    </source>
</evidence>
<dbReference type="InterPro" id="IPR036866">
    <property type="entry name" value="RibonucZ/Hydroxyglut_hydro"/>
</dbReference>
<accession>A0A8J3K5A8</accession>
<reference evidence="2 3" key="1">
    <citation type="submission" date="2021-01" db="EMBL/GenBank/DDBJ databases">
        <title>Whole genome shotgun sequence of Catellatospora citrea NBRC 14495.</title>
        <authorList>
            <person name="Komaki H."/>
            <person name="Tamura T."/>
        </authorList>
    </citation>
    <scope>NUCLEOTIDE SEQUENCE [LARGE SCALE GENOMIC DNA]</scope>
    <source>
        <strain evidence="2 3">NBRC 14495</strain>
    </source>
</reference>
<dbReference type="Proteomes" id="UP000659904">
    <property type="component" value="Unassembled WGS sequence"/>
</dbReference>
<organism evidence="2 3">
    <name type="scientific">Catellatospora citrea</name>
    <dbReference type="NCBI Taxonomy" id="53366"/>
    <lineage>
        <taxon>Bacteria</taxon>
        <taxon>Bacillati</taxon>
        <taxon>Actinomycetota</taxon>
        <taxon>Actinomycetes</taxon>
        <taxon>Micromonosporales</taxon>
        <taxon>Micromonosporaceae</taxon>
        <taxon>Catellatospora</taxon>
    </lineage>
</organism>
<dbReference type="RefSeq" id="WP_120319635.1">
    <property type="nucleotide sequence ID" value="NZ_BONH01000005.1"/>
</dbReference>